<dbReference type="EMBL" id="CP006764">
    <property type="protein sequence ID" value="AIT62339.1"/>
    <property type="molecule type" value="Genomic_DNA"/>
</dbReference>
<organism evidence="1 2">
    <name type="scientific">Corynebacterium doosanense CAU 212 = DSM 45436</name>
    <dbReference type="NCBI Taxonomy" id="558173"/>
    <lineage>
        <taxon>Bacteria</taxon>
        <taxon>Bacillati</taxon>
        <taxon>Actinomycetota</taxon>
        <taxon>Actinomycetes</taxon>
        <taxon>Mycobacteriales</taxon>
        <taxon>Corynebacteriaceae</taxon>
        <taxon>Corynebacterium</taxon>
    </lineage>
</organism>
<protein>
    <submittedName>
        <fullName evidence="1">Uncharacterized protein</fullName>
    </submittedName>
</protein>
<evidence type="ECO:0000313" key="1">
    <source>
        <dbReference type="EMBL" id="AIT62339.1"/>
    </source>
</evidence>
<keyword evidence="2" id="KW-1185">Reference proteome</keyword>
<dbReference type="RefSeq" id="WP_018022761.1">
    <property type="nucleotide sequence ID" value="NZ_AQUX01000012.1"/>
</dbReference>
<dbReference type="KEGG" id="cdo:CDOO_12025"/>
<dbReference type="InterPro" id="IPR019660">
    <property type="entry name" value="Put_sensory_transdc_reg_YbjN"/>
</dbReference>
<dbReference type="OrthoDB" id="3256964at2"/>
<dbReference type="Pfam" id="PF10722">
    <property type="entry name" value="YbjN"/>
    <property type="match status" value="1"/>
</dbReference>
<dbReference type="AlphaFoldDB" id="A0A097IJP5"/>
<name>A0A097IJP5_9CORY</name>
<dbReference type="Proteomes" id="UP000029914">
    <property type="component" value="Chromosome"/>
</dbReference>
<gene>
    <name evidence="1" type="ORF">CDOO_12025</name>
</gene>
<dbReference type="STRING" id="558173.CDOO_12025"/>
<reference evidence="1 2" key="1">
    <citation type="submission" date="2013-09" db="EMBL/GenBank/DDBJ databases">
        <title>Complete genome sequence of Corynebacterium doosanense CAU 212(T) (=DSM 45436(T)), isolated from activated sludge.</title>
        <authorList>
            <person name="Schaffert L."/>
            <person name="Albersmeier A."/>
            <person name="Kalinowski J."/>
            <person name="Ruckert C."/>
        </authorList>
    </citation>
    <scope>NUCLEOTIDE SEQUENCE [LARGE SCALE GENOMIC DNA]</scope>
    <source>
        <strain evidence="1 2">CAU 212</strain>
    </source>
</reference>
<sequence length="138" mass="15348">MQVPEESDTPPLSVQRVRRVLSARQIEYLTAESGDTGVEFDEVTCWISVGADVLTIRADWPGTLPIERLEDVRTLLRRWHAEHYWPTASFGVRDDGSVTVSAQCAYDFESGAADRQIDSAAAMSCAKINELFREVSGL</sequence>
<proteinExistence type="predicted"/>
<dbReference type="HOGENOM" id="CLU_108795_0_1_11"/>
<evidence type="ECO:0000313" key="2">
    <source>
        <dbReference type="Proteomes" id="UP000029914"/>
    </source>
</evidence>
<accession>A0A097IJP5</accession>